<evidence type="ECO:0000313" key="3">
    <source>
        <dbReference type="Proteomes" id="UP000824998"/>
    </source>
</evidence>
<dbReference type="EMBL" id="MU251433">
    <property type="protein sequence ID" value="KAG9235398.1"/>
    <property type="molecule type" value="Genomic_DNA"/>
</dbReference>
<proteinExistence type="predicted"/>
<gene>
    <name evidence="2" type="ORF">BJ875DRAFT_483279</name>
</gene>
<feature type="compositionally biased region" description="Basic residues" evidence="1">
    <location>
        <begin position="141"/>
        <end position="154"/>
    </location>
</feature>
<evidence type="ECO:0000313" key="2">
    <source>
        <dbReference type="EMBL" id="KAG9235398.1"/>
    </source>
</evidence>
<dbReference type="AlphaFoldDB" id="A0A9P7YLU7"/>
<comment type="caution">
    <text evidence="2">The sequence shown here is derived from an EMBL/GenBank/DDBJ whole genome shotgun (WGS) entry which is preliminary data.</text>
</comment>
<sequence length="361" mass="40194">MKAAFLPFIQPVKTRDPDLEGFKDFFKAWSNLSSAVQLKIFRKQLDSAKDLTGHKQAIEDWQAMMNSNSYLSQLSQQPILQPAAAIPNGFYPTSASPQLRNGPARSLQHGALSMDPFQKGPNILKPEPNLSSSLPTAGSHKVNKKRKKMGRPIKSKRDTPSDTRTMALFYESNPPQVDRQLQSTLLRYSTNKETHFLPTEGNLITYMADNHQKQLQDKVQELGTGSLHDGPDNRATEASEEPRWVPVCVRGRLRGPPVEYLVEWKYHDAAEWISKENMGNPEEGMEILEELWSIQVNKANGSGGFIREPQEERVTRDAYVAAIAPKSTAEGIAGSHAARQRSANPGEPVHFNGRGGNSNVI</sequence>
<organism evidence="2 3">
    <name type="scientific">Amylocarpus encephaloides</name>
    <dbReference type="NCBI Taxonomy" id="45428"/>
    <lineage>
        <taxon>Eukaryota</taxon>
        <taxon>Fungi</taxon>
        <taxon>Dikarya</taxon>
        <taxon>Ascomycota</taxon>
        <taxon>Pezizomycotina</taxon>
        <taxon>Leotiomycetes</taxon>
        <taxon>Helotiales</taxon>
        <taxon>Helotiales incertae sedis</taxon>
        <taxon>Amylocarpus</taxon>
    </lineage>
</organism>
<protein>
    <recommendedName>
        <fullName evidence="4">Chromo domain-containing protein</fullName>
    </recommendedName>
</protein>
<feature type="region of interest" description="Disordered" evidence="1">
    <location>
        <begin position="125"/>
        <end position="163"/>
    </location>
</feature>
<evidence type="ECO:0008006" key="4">
    <source>
        <dbReference type="Google" id="ProtNLM"/>
    </source>
</evidence>
<evidence type="ECO:0000256" key="1">
    <source>
        <dbReference type="SAM" id="MobiDB-lite"/>
    </source>
</evidence>
<dbReference type="Proteomes" id="UP000824998">
    <property type="component" value="Unassembled WGS sequence"/>
</dbReference>
<keyword evidence="3" id="KW-1185">Reference proteome</keyword>
<feature type="region of interest" description="Disordered" evidence="1">
    <location>
        <begin position="331"/>
        <end position="361"/>
    </location>
</feature>
<reference evidence="2" key="1">
    <citation type="journal article" date="2021" name="IMA Fungus">
        <title>Genomic characterization of three marine fungi, including Emericellopsis atlantica sp. nov. with signatures of a generalist lifestyle and marine biomass degradation.</title>
        <authorList>
            <person name="Hagestad O.C."/>
            <person name="Hou L."/>
            <person name="Andersen J.H."/>
            <person name="Hansen E.H."/>
            <person name="Altermark B."/>
            <person name="Li C."/>
            <person name="Kuhnert E."/>
            <person name="Cox R.J."/>
            <person name="Crous P.W."/>
            <person name="Spatafora J.W."/>
            <person name="Lail K."/>
            <person name="Amirebrahimi M."/>
            <person name="Lipzen A."/>
            <person name="Pangilinan J."/>
            <person name="Andreopoulos W."/>
            <person name="Hayes R.D."/>
            <person name="Ng V."/>
            <person name="Grigoriev I.V."/>
            <person name="Jackson S.A."/>
            <person name="Sutton T.D.S."/>
            <person name="Dobson A.D.W."/>
            <person name="Rama T."/>
        </authorList>
    </citation>
    <scope>NUCLEOTIDE SEQUENCE</scope>
    <source>
        <strain evidence="2">TRa018bII</strain>
    </source>
</reference>
<accession>A0A9P7YLU7</accession>
<name>A0A9P7YLU7_9HELO</name>